<dbReference type="Pfam" id="PF01535">
    <property type="entry name" value="PPR"/>
    <property type="match status" value="3"/>
</dbReference>
<dbReference type="Gene3D" id="1.25.40.10">
    <property type="entry name" value="Tetratricopeptide repeat domain"/>
    <property type="match status" value="4"/>
</dbReference>
<feature type="domain" description="DYW" evidence="3">
    <location>
        <begin position="762"/>
        <end position="854"/>
    </location>
</feature>
<accession>A0AAV7GCC7</accession>
<gene>
    <name evidence="4" type="ORF">IEQ34_017813</name>
</gene>
<dbReference type="EMBL" id="JAGFBR010000016">
    <property type="protein sequence ID" value="KAH0453489.1"/>
    <property type="molecule type" value="Genomic_DNA"/>
</dbReference>
<evidence type="ECO:0000313" key="5">
    <source>
        <dbReference type="Proteomes" id="UP000775213"/>
    </source>
</evidence>
<dbReference type="PANTHER" id="PTHR47926">
    <property type="entry name" value="PENTATRICOPEPTIDE REPEAT-CONTAINING PROTEIN"/>
    <property type="match status" value="1"/>
</dbReference>
<dbReference type="GO" id="GO:0003723">
    <property type="term" value="F:RNA binding"/>
    <property type="evidence" value="ECO:0007669"/>
    <property type="project" value="InterPro"/>
</dbReference>
<evidence type="ECO:0000313" key="4">
    <source>
        <dbReference type="EMBL" id="KAH0453489.1"/>
    </source>
</evidence>
<reference evidence="4 5" key="1">
    <citation type="journal article" date="2021" name="Hortic Res">
        <title>Chromosome-scale assembly of the Dendrobium chrysotoxum genome enhances the understanding of orchid evolution.</title>
        <authorList>
            <person name="Zhang Y."/>
            <person name="Zhang G.Q."/>
            <person name="Zhang D."/>
            <person name="Liu X.D."/>
            <person name="Xu X.Y."/>
            <person name="Sun W.H."/>
            <person name="Yu X."/>
            <person name="Zhu X."/>
            <person name="Wang Z.W."/>
            <person name="Zhao X."/>
            <person name="Zhong W.Y."/>
            <person name="Chen H."/>
            <person name="Yin W.L."/>
            <person name="Huang T."/>
            <person name="Niu S.C."/>
            <person name="Liu Z.J."/>
        </authorList>
    </citation>
    <scope>NUCLEOTIDE SEQUENCE [LARGE SCALE GENOMIC DNA]</scope>
    <source>
        <strain evidence="4">Lindl</strain>
    </source>
</reference>
<dbReference type="InterPro" id="IPR002885">
    <property type="entry name" value="PPR_rpt"/>
</dbReference>
<dbReference type="NCBIfam" id="TIGR00756">
    <property type="entry name" value="PPR"/>
    <property type="match status" value="7"/>
</dbReference>
<proteinExistence type="predicted"/>
<dbReference type="GO" id="GO:0009451">
    <property type="term" value="P:RNA modification"/>
    <property type="evidence" value="ECO:0007669"/>
    <property type="project" value="InterPro"/>
</dbReference>
<feature type="repeat" description="PPR" evidence="2">
    <location>
        <begin position="283"/>
        <end position="313"/>
    </location>
</feature>
<dbReference type="FunFam" id="1.25.40.10:FF:000351">
    <property type="entry name" value="Pentatricopeptide repeat-containing protein"/>
    <property type="match status" value="1"/>
</dbReference>
<dbReference type="FunFam" id="1.25.40.10:FF:000366">
    <property type="entry name" value="Pentatricopeptide (PPR) repeat-containing protein"/>
    <property type="match status" value="1"/>
</dbReference>
<feature type="repeat" description="PPR" evidence="2">
    <location>
        <begin position="221"/>
        <end position="255"/>
    </location>
</feature>
<dbReference type="Proteomes" id="UP000775213">
    <property type="component" value="Unassembled WGS sequence"/>
</dbReference>
<comment type="caution">
    <text evidence="4">The sequence shown here is derived from an EMBL/GenBank/DDBJ whole genome shotgun (WGS) entry which is preliminary data.</text>
</comment>
<evidence type="ECO:0000256" key="1">
    <source>
        <dbReference type="ARBA" id="ARBA00022737"/>
    </source>
</evidence>
<dbReference type="PROSITE" id="PS51375">
    <property type="entry name" value="PPR"/>
    <property type="match status" value="5"/>
</dbReference>
<evidence type="ECO:0000259" key="3">
    <source>
        <dbReference type="Pfam" id="PF14432"/>
    </source>
</evidence>
<feature type="repeat" description="PPR" evidence="2">
    <location>
        <begin position="314"/>
        <end position="348"/>
    </location>
</feature>
<feature type="repeat" description="PPR" evidence="2">
    <location>
        <begin position="446"/>
        <end position="480"/>
    </location>
</feature>
<dbReference type="Pfam" id="PF20431">
    <property type="entry name" value="E_motif"/>
    <property type="match status" value="1"/>
</dbReference>
<dbReference type="InterPro" id="IPR046960">
    <property type="entry name" value="PPR_At4g14850-like_plant"/>
</dbReference>
<name>A0AAV7GCC7_DENCH</name>
<sequence>MLNGPCILKEGSASIVVVGCSRVSKKVIGDTPIIVRVSNKSVDFIARHRELKDVMKVLSSEFYRTLIHIGAEGGIVSRNAQIGEKDLKKFNTKRKGKGKDESEGGVRKKIKNMIGGDENHLHVSSQLSLFEVENIITVDAPSDGGVHSFLLLVRERLKGSMKKLSSALCRLSLPKHSNPFAVAKVRSTEEIWRWKSILSHLLRNKDIEEAQRIFLQIPSPDIHLYTMMINGYSQANRINDALHLFDSMPDRDIASWNSIIKGCLDCGDLCLAQKLFTEMPDRNVISWTSIVNGLAKFGCIDAAEKLFYKMPGRDTAAWNSMITGYCDNGRIHDAQLLFEKMPHRNVISWTAMIGGHDQNGDSDKALCLFHQMWVRGIKPTSSTFACVLTACANSPDSELGIQIHAIVIKAGYAEENFTLTSLITFYAKCKQIESSSKLLDRVEDRNVFLWTALITGYGLNGRHEEALDEFGKMVRSGIMPNESTFSSSLNSCCGLEALDRGKGIHATAIKQGFDFDVFVGNSLIVMYSKCGDVADGVKMFNSMSKRNLVSWNSIIVGCAQNGYASRALELFDEMSACRIKPDEITFVGLLTACSHSNMIEKGRQIFQLLKENPYVDVRVEHRACMVDILGRSGNLDEAEEFIRGMSVKPNVMIWLALLSACRLHCNVEIARKAAGEIFNLDPYNSAAYVLLSNIYASAGKWNDVAQTRVMMRSRGIVKIPGSSWITVHESRHEFVCGDRSNPLTTEIDKKLDWLDEKLKEHGYVCEKTFALHDVDDEQKEHSLKYHSEKIAVAFGLIVTANGSTIRVMKNLRVCGDCHTAIKLISMIVEREIVLRDSSRFHHFRDGLCSCGDYW</sequence>
<organism evidence="4 5">
    <name type="scientific">Dendrobium chrysotoxum</name>
    <name type="common">Orchid</name>
    <dbReference type="NCBI Taxonomy" id="161865"/>
    <lineage>
        <taxon>Eukaryota</taxon>
        <taxon>Viridiplantae</taxon>
        <taxon>Streptophyta</taxon>
        <taxon>Embryophyta</taxon>
        <taxon>Tracheophyta</taxon>
        <taxon>Spermatophyta</taxon>
        <taxon>Magnoliopsida</taxon>
        <taxon>Liliopsida</taxon>
        <taxon>Asparagales</taxon>
        <taxon>Orchidaceae</taxon>
        <taxon>Epidendroideae</taxon>
        <taxon>Malaxideae</taxon>
        <taxon>Dendrobiinae</taxon>
        <taxon>Dendrobium</taxon>
    </lineage>
</organism>
<dbReference type="PANTHER" id="PTHR47926:SF533">
    <property type="entry name" value="DYW DOMAIN-CONTAINING PROTEIN"/>
    <property type="match status" value="1"/>
</dbReference>
<dbReference type="Pfam" id="PF13041">
    <property type="entry name" value="PPR_2"/>
    <property type="match status" value="3"/>
</dbReference>
<dbReference type="AlphaFoldDB" id="A0AAV7GCC7"/>
<dbReference type="InterPro" id="IPR046848">
    <property type="entry name" value="E_motif"/>
</dbReference>
<dbReference type="InterPro" id="IPR011990">
    <property type="entry name" value="TPR-like_helical_dom_sf"/>
</dbReference>
<dbReference type="Pfam" id="PF12854">
    <property type="entry name" value="PPR_1"/>
    <property type="match status" value="2"/>
</dbReference>
<dbReference type="GO" id="GO:0008270">
    <property type="term" value="F:zinc ion binding"/>
    <property type="evidence" value="ECO:0007669"/>
    <property type="project" value="InterPro"/>
</dbReference>
<dbReference type="FunFam" id="1.25.40.10:FF:000031">
    <property type="entry name" value="Pentatricopeptide repeat-containing protein mitochondrial"/>
    <property type="match status" value="1"/>
</dbReference>
<evidence type="ECO:0000256" key="2">
    <source>
        <dbReference type="PROSITE-ProRule" id="PRU00708"/>
    </source>
</evidence>
<dbReference type="InterPro" id="IPR032867">
    <property type="entry name" value="DYW_dom"/>
</dbReference>
<dbReference type="Pfam" id="PF14432">
    <property type="entry name" value="DYW_deaminase"/>
    <property type="match status" value="1"/>
</dbReference>
<keyword evidence="5" id="KW-1185">Reference proteome</keyword>
<keyword evidence="1" id="KW-0677">Repeat</keyword>
<protein>
    <recommendedName>
        <fullName evidence="3">DYW domain-containing protein</fullName>
    </recommendedName>
</protein>
<feature type="repeat" description="PPR" evidence="2">
    <location>
        <begin position="547"/>
        <end position="581"/>
    </location>
</feature>